<feature type="transmembrane region" description="Helical" evidence="1">
    <location>
        <begin position="303"/>
        <end position="323"/>
    </location>
</feature>
<evidence type="ECO:0000313" key="2">
    <source>
        <dbReference type="EMBL" id="KAF2671636.1"/>
    </source>
</evidence>
<keyword evidence="1" id="KW-1133">Transmembrane helix</keyword>
<evidence type="ECO:0000256" key="1">
    <source>
        <dbReference type="SAM" id="Phobius"/>
    </source>
</evidence>
<feature type="transmembrane region" description="Helical" evidence="1">
    <location>
        <begin position="270"/>
        <end position="291"/>
    </location>
</feature>
<dbReference type="OrthoDB" id="3560543at2759"/>
<keyword evidence="3" id="KW-1185">Reference proteome</keyword>
<feature type="transmembrane region" description="Helical" evidence="1">
    <location>
        <begin position="329"/>
        <end position="348"/>
    </location>
</feature>
<accession>A0A6A6UIV4</accession>
<reference evidence="2" key="1">
    <citation type="journal article" date="2020" name="Stud. Mycol.">
        <title>101 Dothideomycetes genomes: a test case for predicting lifestyles and emergence of pathogens.</title>
        <authorList>
            <person name="Haridas S."/>
            <person name="Albert R."/>
            <person name="Binder M."/>
            <person name="Bloem J."/>
            <person name="Labutti K."/>
            <person name="Salamov A."/>
            <person name="Andreopoulos B."/>
            <person name="Baker S."/>
            <person name="Barry K."/>
            <person name="Bills G."/>
            <person name="Bluhm B."/>
            <person name="Cannon C."/>
            <person name="Castanera R."/>
            <person name="Culley D."/>
            <person name="Daum C."/>
            <person name="Ezra D."/>
            <person name="Gonzalez J."/>
            <person name="Henrissat B."/>
            <person name="Kuo A."/>
            <person name="Liang C."/>
            <person name="Lipzen A."/>
            <person name="Lutzoni F."/>
            <person name="Magnuson J."/>
            <person name="Mondo S."/>
            <person name="Nolan M."/>
            <person name="Ohm R."/>
            <person name="Pangilinan J."/>
            <person name="Park H.-J."/>
            <person name="Ramirez L."/>
            <person name="Alfaro M."/>
            <person name="Sun H."/>
            <person name="Tritt A."/>
            <person name="Yoshinaga Y."/>
            <person name="Zwiers L.-H."/>
            <person name="Turgeon B."/>
            <person name="Goodwin S."/>
            <person name="Spatafora J."/>
            <person name="Crous P."/>
            <person name="Grigoriev I."/>
        </authorList>
    </citation>
    <scope>NUCLEOTIDE SEQUENCE</scope>
    <source>
        <strain evidence="2">CBS 115976</strain>
    </source>
</reference>
<dbReference type="Proteomes" id="UP000799302">
    <property type="component" value="Unassembled WGS sequence"/>
</dbReference>
<evidence type="ECO:0000313" key="3">
    <source>
        <dbReference type="Proteomes" id="UP000799302"/>
    </source>
</evidence>
<proteinExistence type="predicted"/>
<sequence length="351" mass="39030">MSNSVASSSNASAPGTVRRRANWVTPSILPSIKAPNGQGIQNPDLLAIARTLESLDSIILSITLSAYRLIIDGVLNQDDPAGQNEAQVVTASIRMISQQFGDILMGRAEFSDGYLTERVFIEYWQKSTRIACQLMPAELNSPNSIQWVSEQLGSAEQKATILVGQILHAAPRGSLTRDIVFMLSERWTRLDECLDFRAQCCNMPRNVDTWDSLSKKIDDQLKLDRKSGFWSRTVILWLTFSITTIATIPLFALGYSFSPHQHGTFEDADFWFLLQSSLTQLLGTVLSFIPIYKENKLPRRVSITLMIAALLATLLATPLYILVPTEWSGFLSIIGASIQAFQVLQIVISED</sequence>
<organism evidence="2 3">
    <name type="scientific">Microthyrium microscopicum</name>
    <dbReference type="NCBI Taxonomy" id="703497"/>
    <lineage>
        <taxon>Eukaryota</taxon>
        <taxon>Fungi</taxon>
        <taxon>Dikarya</taxon>
        <taxon>Ascomycota</taxon>
        <taxon>Pezizomycotina</taxon>
        <taxon>Dothideomycetes</taxon>
        <taxon>Dothideomycetes incertae sedis</taxon>
        <taxon>Microthyriales</taxon>
        <taxon>Microthyriaceae</taxon>
        <taxon>Microthyrium</taxon>
    </lineage>
</organism>
<protein>
    <submittedName>
        <fullName evidence="2">Uncharacterized protein</fullName>
    </submittedName>
</protein>
<gene>
    <name evidence="2" type="ORF">BT63DRAFT_422185</name>
</gene>
<keyword evidence="1" id="KW-0472">Membrane</keyword>
<keyword evidence="1" id="KW-0812">Transmembrane</keyword>
<dbReference type="EMBL" id="MU004232">
    <property type="protein sequence ID" value="KAF2671636.1"/>
    <property type="molecule type" value="Genomic_DNA"/>
</dbReference>
<dbReference type="AlphaFoldDB" id="A0A6A6UIV4"/>
<feature type="transmembrane region" description="Helical" evidence="1">
    <location>
        <begin position="234"/>
        <end position="258"/>
    </location>
</feature>
<name>A0A6A6UIV4_9PEZI</name>